<dbReference type="Proteomes" id="UP000746471">
    <property type="component" value="Unassembled WGS sequence"/>
</dbReference>
<dbReference type="SUPFAM" id="SSF46785">
    <property type="entry name" value="Winged helix' DNA-binding domain"/>
    <property type="match status" value="1"/>
</dbReference>
<dbReference type="InterPro" id="IPR029016">
    <property type="entry name" value="GAF-like_dom_sf"/>
</dbReference>
<evidence type="ECO:0000313" key="8">
    <source>
        <dbReference type="Proteomes" id="UP000746471"/>
    </source>
</evidence>
<evidence type="ECO:0000259" key="6">
    <source>
        <dbReference type="Pfam" id="PF01628"/>
    </source>
</evidence>
<comment type="caution">
    <text evidence="7">The sequence shown here is derived from an EMBL/GenBank/DDBJ whole genome shotgun (WGS) entry which is preliminary data.</text>
</comment>
<keyword evidence="4 5" id="KW-0804">Transcription</keyword>
<dbReference type="PIRSF" id="PIRSF005485">
    <property type="entry name" value="HrcA"/>
    <property type="match status" value="1"/>
</dbReference>
<dbReference type="EMBL" id="JAHBCL010000013">
    <property type="protein sequence ID" value="MBS7526781.1"/>
    <property type="molecule type" value="Genomic_DNA"/>
</dbReference>
<comment type="function">
    <text evidence="5">Negative regulator of class I heat shock genes (grpE-dnaK-dnaJ and groELS operons). Prevents heat-shock induction of these operons.</text>
</comment>
<dbReference type="InterPro" id="IPR036390">
    <property type="entry name" value="WH_DNA-bd_sf"/>
</dbReference>
<keyword evidence="2 5" id="KW-0805">Transcription regulation</keyword>
<evidence type="ECO:0000256" key="4">
    <source>
        <dbReference type="ARBA" id="ARBA00023163"/>
    </source>
</evidence>
<dbReference type="InterPro" id="IPR002571">
    <property type="entry name" value="HrcA"/>
</dbReference>
<sequence length="341" mass="37929">MISDRQLRILKAIINDFIDTAQPVGSRTISKKYPLGISSATIRNEMADLEELGYLQQPHTSAGRIPSDLGYRLYVDSLINPHSISVEEKELIQSLLLHKIIEATDVANQASELIANFTHLVSIVTIPQFNKCKLANLKMMKITDAKVLLILVTNTGVVKSLQLALTNTDQFILDKISDTLLNSLIGETIENIDVRSILKMKEKLQGFGNIVDYLIPILRDALKGLNETELYLKGEENLLTISEFNDSDKARQLFNFFKSEESLLELLKTVDPNRISIKIGSEIGIDVLEACSIITSSYKVDGKSDGKILVIGPKRMDYGNVISIVNYISNTLSELFSGINL</sequence>
<accession>A0ABS5PP03</accession>
<keyword evidence="3 5" id="KW-0346">Stress response</keyword>
<dbReference type="SUPFAM" id="SSF55781">
    <property type="entry name" value="GAF domain-like"/>
    <property type="match status" value="1"/>
</dbReference>
<reference evidence="7 8" key="1">
    <citation type="submission" date="2021-05" db="EMBL/GenBank/DDBJ databases">
        <title>Fusibacter ferrireducens sp. nov., an anaerobic, sulfur- and Fe-reducing bacterium isolated from the mangrove sediment.</title>
        <authorList>
            <person name="Qiu D."/>
        </authorList>
    </citation>
    <scope>NUCLEOTIDE SEQUENCE [LARGE SCALE GENOMIC DNA]</scope>
    <source>
        <strain evidence="7 8">DSM 12116</strain>
    </source>
</reference>
<dbReference type="PANTHER" id="PTHR34824">
    <property type="entry name" value="HEAT-INDUCIBLE TRANSCRIPTION REPRESSOR HRCA"/>
    <property type="match status" value="1"/>
</dbReference>
<evidence type="ECO:0000256" key="5">
    <source>
        <dbReference type="HAMAP-Rule" id="MF_00081"/>
    </source>
</evidence>
<dbReference type="RefSeq" id="WP_213236640.1">
    <property type="nucleotide sequence ID" value="NZ_JAHBCL010000013.1"/>
</dbReference>
<name>A0ABS5PP03_9FIRM</name>
<proteinExistence type="inferred from homology"/>
<dbReference type="NCBIfam" id="TIGR00331">
    <property type="entry name" value="hrcA"/>
    <property type="match status" value="1"/>
</dbReference>
<feature type="domain" description="Heat-inducible transcription repressor HrcA C-terminal" evidence="6">
    <location>
        <begin position="105"/>
        <end position="322"/>
    </location>
</feature>
<dbReference type="Gene3D" id="1.10.10.10">
    <property type="entry name" value="Winged helix-like DNA-binding domain superfamily/Winged helix DNA-binding domain"/>
    <property type="match status" value="1"/>
</dbReference>
<dbReference type="Gene3D" id="3.30.390.60">
    <property type="entry name" value="Heat-inducible transcription repressor hrca homolog, domain 3"/>
    <property type="match status" value="1"/>
</dbReference>
<protein>
    <recommendedName>
        <fullName evidence="5">Heat-inducible transcription repressor HrcA</fullName>
    </recommendedName>
</protein>
<dbReference type="InterPro" id="IPR023120">
    <property type="entry name" value="WHTH_transcript_rep_HrcA_IDD"/>
</dbReference>
<keyword evidence="8" id="KW-1185">Reference proteome</keyword>
<organism evidence="7 8">
    <name type="scientific">Fusibacter paucivorans</name>
    <dbReference type="NCBI Taxonomy" id="76009"/>
    <lineage>
        <taxon>Bacteria</taxon>
        <taxon>Bacillati</taxon>
        <taxon>Bacillota</taxon>
        <taxon>Clostridia</taxon>
        <taxon>Eubacteriales</taxon>
        <taxon>Eubacteriales Family XII. Incertae Sedis</taxon>
        <taxon>Fusibacter</taxon>
    </lineage>
</organism>
<dbReference type="PANTHER" id="PTHR34824:SF1">
    <property type="entry name" value="HEAT-INDUCIBLE TRANSCRIPTION REPRESSOR HRCA"/>
    <property type="match status" value="1"/>
</dbReference>
<keyword evidence="1 5" id="KW-0678">Repressor</keyword>
<dbReference type="InterPro" id="IPR021153">
    <property type="entry name" value="HrcA_C"/>
</dbReference>
<evidence type="ECO:0000256" key="1">
    <source>
        <dbReference type="ARBA" id="ARBA00022491"/>
    </source>
</evidence>
<dbReference type="InterPro" id="IPR036388">
    <property type="entry name" value="WH-like_DNA-bd_sf"/>
</dbReference>
<gene>
    <name evidence="5 7" type="primary">hrcA</name>
    <name evidence="7" type="ORF">KHM83_08835</name>
</gene>
<dbReference type="Pfam" id="PF01628">
    <property type="entry name" value="HrcA"/>
    <property type="match status" value="1"/>
</dbReference>
<dbReference type="HAMAP" id="MF_00081">
    <property type="entry name" value="HrcA"/>
    <property type="match status" value="1"/>
</dbReference>
<evidence type="ECO:0000313" key="7">
    <source>
        <dbReference type="EMBL" id="MBS7526781.1"/>
    </source>
</evidence>
<evidence type="ECO:0000256" key="2">
    <source>
        <dbReference type="ARBA" id="ARBA00023015"/>
    </source>
</evidence>
<evidence type="ECO:0000256" key="3">
    <source>
        <dbReference type="ARBA" id="ARBA00023016"/>
    </source>
</evidence>
<comment type="similarity">
    <text evidence="5">Belongs to the HrcA family.</text>
</comment>
<dbReference type="Gene3D" id="3.30.450.40">
    <property type="match status" value="1"/>
</dbReference>